<evidence type="ECO:0000256" key="6">
    <source>
        <dbReference type="SAM" id="Phobius"/>
    </source>
</evidence>
<feature type="transmembrane region" description="Helical" evidence="6">
    <location>
        <begin position="176"/>
        <end position="200"/>
    </location>
</feature>
<evidence type="ECO:0008006" key="9">
    <source>
        <dbReference type="Google" id="ProtNLM"/>
    </source>
</evidence>
<accession>A0ABQ3V9S3</accession>
<sequence length="385" mass="42249">MQQFFRKFSYDWAMTFSGALAYSLLTAMLPIAIALVAILGFIFTAIPGTQYSANILDALKGIPGLGSAQQDLLRSATNSLAKSAGFLAIIAVLLALFGGSRLFVAMEGCMSIVYRVRPRPFLKQNAIAIGMMLIFTILIPIMVFAATLPLTLLNLVNNNPSLKAIPFLSTLAENAITAQIGGYIGGLIAAFLLFEAIYVIVPNQRISIRNSWQGALAAGVLLEIFIALFPVYTARAMGNYQGQIGFAVVLLAFFYYFAVILMLGAEVNAFFFEKIRPLPNNLATFVCTMAGKLNQDRPDAESPTHVDTEPTERADSIHIARVRQEEEQNQRHNMQRQQEIAHQHMKMTEHKDKNKQPGKGSTTLAVVAGSLLAMVIEMLRIRNGK</sequence>
<evidence type="ECO:0000256" key="4">
    <source>
        <dbReference type="ARBA" id="ARBA00022989"/>
    </source>
</evidence>
<keyword evidence="3 6" id="KW-0812">Transmembrane</keyword>
<evidence type="ECO:0000313" key="7">
    <source>
        <dbReference type="EMBL" id="GHO82887.1"/>
    </source>
</evidence>
<feature type="transmembrane region" description="Helical" evidence="6">
    <location>
        <begin position="84"/>
        <end position="104"/>
    </location>
</feature>
<keyword evidence="4 6" id="KW-1133">Transmembrane helix</keyword>
<dbReference type="PANTHER" id="PTHR30213:SF1">
    <property type="entry name" value="INNER MEMBRANE PROTEIN YHJD"/>
    <property type="match status" value="1"/>
</dbReference>
<organism evidence="7 8">
    <name type="scientific">Dictyobacter formicarum</name>
    <dbReference type="NCBI Taxonomy" id="2778368"/>
    <lineage>
        <taxon>Bacteria</taxon>
        <taxon>Bacillati</taxon>
        <taxon>Chloroflexota</taxon>
        <taxon>Ktedonobacteria</taxon>
        <taxon>Ktedonobacterales</taxon>
        <taxon>Dictyobacteraceae</taxon>
        <taxon>Dictyobacter</taxon>
    </lineage>
</organism>
<dbReference type="InterPro" id="IPR017039">
    <property type="entry name" value="Virul_fac_BrkB"/>
</dbReference>
<evidence type="ECO:0000313" key="8">
    <source>
        <dbReference type="Proteomes" id="UP000635565"/>
    </source>
</evidence>
<dbReference type="EMBL" id="BNJJ01000002">
    <property type="protein sequence ID" value="GHO82887.1"/>
    <property type="molecule type" value="Genomic_DNA"/>
</dbReference>
<comment type="subcellular location">
    <subcellularLocation>
        <location evidence="1">Cell membrane</location>
        <topology evidence="1">Multi-pass membrane protein</topology>
    </subcellularLocation>
</comment>
<evidence type="ECO:0000256" key="3">
    <source>
        <dbReference type="ARBA" id="ARBA00022692"/>
    </source>
</evidence>
<evidence type="ECO:0000256" key="5">
    <source>
        <dbReference type="ARBA" id="ARBA00023136"/>
    </source>
</evidence>
<reference evidence="7 8" key="1">
    <citation type="journal article" date="2021" name="Int. J. Syst. Evol. Microbiol.">
        <title>Reticulibacter mediterranei gen. nov., sp. nov., within the new family Reticulibacteraceae fam. nov., and Ktedonospora formicarum gen. nov., sp. nov., Ktedonobacter robiniae sp. nov., Dictyobacter formicarum sp. nov. and Dictyobacter arantiisoli sp. nov., belonging to the class Ktedonobacteria.</title>
        <authorList>
            <person name="Yabe S."/>
            <person name="Zheng Y."/>
            <person name="Wang C.M."/>
            <person name="Sakai Y."/>
            <person name="Abe K."/>
            <person name="Yokota A."/>
            <person name="Donadio S."/>
            <person name="Cavaletti L."/>
            <person name="Monciardini P."/>
        </authorList>
    </citation>
    <scope>NUCLEOTIDE SEQUENCE [LARGE SCALE GENOMIC DNA]</scope>
    <source>
        <strain evidence="7 8">SOSP1-9</strain>
    </source>
</reference>
<name>A0ABQ3V9S3_9CHLR</name>
<comment type="caution">
    <text evidence="7">The sequence shown here is derived from an EMBL/GenBank/DDBJ whole genome shotgun (WGS) entry which is preliminary data.</text>
</comment>
<keyword evidence="8" id="KW-1185">Reference proteome</keyword>
<dbReference type="Pfam" id="PF03631">
    <property type="entry name" value="Virul_fac_BrkB"/>
    <property type="match status" value="1"/>
</dbReference>
<feature type="transmembrane region" description="Helical" evidence="6">
    <location>
        <begin position="212"/>
        <end position="232"/>
    </location>
</feature>
<dbReference type="RefSeq" id="WP_201360524.1">
    <property type="nucleotide sequence ID" value="NZ_BNJJ01000002.1"/>
</dbReference>
<protein>
    <recommendedName>
        <fullName evidence="9">YihY/virulence factor BrkB family protein</fullName>
    </recommendedName>
</protein>
<feature type="transmembrane region" description="Helical" evidence="6">
    <location>
        <begin position="125"/>
        <end position="156"/>
    </location>
</feature>
<feature type="transmembrane region" description="Helical" evidence="6">
    <location>
        <begin position="20"/>
        <end position="46"/>
    </location>
</feature>
<keyword evidence="2" id="KW-1003">Cell membrane</keyword>
<feature type="transmembrane region" description="Helical" evidence="6">
    <location>
        <begin position="244"/>
        <end position="265"/>
    </location>
</feature>
<evidence type="ECO:0000256" key="2">
    <source>
        <dbReference type="ARBA" id="ARBA00022475"/>
    </source>
</evidence>
<gene>
    <name evidence="7" type="ORF">KSZ_08930</name>
</gene>
<evidence type="ECO:0000256" key="1">
    <source>
        <dbReference type="ARBA" id="ARBA00004651"/>
    </source>
</evidence>
<keyword evidence="5 6" id="KW-0472">Membrane</keyword>
<dbReference type="PANTHER" id="PTHR30213">
    <property type="entry name" value="INNER MEMBRANE PROTEIN YHJD"/>
    <property type="match status" value="1"/>
</dbReference>
<dbReference type="Proteomes" id="UP000635565">
    <property type="component" value="Unassembled WGS sequence"/>
</dbReference>
<proteinExistence type="predicted"/>